<dbReference type="Pfam" id="PF13515">
    <property type="entry name" value="FUSC_2"/>
    <property type="match status" value="1"/>
</dbReference>
<evidence type="ECO:0000313" key="7">
    <source>
        <dbReference type="EMBL" id="MFC0673745.1"/>
    </source>
</evidence>
<feature type="transmembrane region" description="Helical" evidence="5">
    <location>
        <begin position="337"/>
        <end position="357"/>
    </location>
</feature>
<feature type="transmembrane region" description="Helical" evidence="5">
    <location>
        <begin position="117"/>
        <end position="135"/>
    </location>
</feature>
<feature type="domain" description="Integral membrane bound transporter" evidence="6">
    <location>
        <begin position="225"/>
        <end position="350"/>
    </location>
</feature>
<evidence type="ECO:0000256" key="3">
    <source>
        <dbReference type="ARBA" id="ARBA00022989"/>
    </source>
</evidence>
<reference evidence="7 8" key="1">
    <citation type="submission" date="2024-09" db="EMBL/GenBank/DDBJ databases">
        <authorList>
            <person name="Sun Q."/>
            <person name="Mori K."/>
        </authorList>
    </citation>
    <scope>NUCLEOTIDE SEQUENCE [LARGE SCALE GENOMIC DNA]</scope>
    <source>
        <strain evidence="7 8">CICC 10874</strain>
    </source>
</reference>
<organism evidence="7 8">
    <name type="scientific">Brachybacterium hainanense</name>
    <dbReference type="NCBI Taxonomy" id="1541174"/>
    <lineage>
        <taxon>Bacteria</taxon>
        <taxon>Bacillati</taxon>
        <taxon>Actinomycetota</taxon>
        <taxon>Actinomycetes</taxon>
        <taxon>Micrococcales</taxon>
        <taxon>Dermabacteraceae</taxon>
        <taxon>Brachybacterium</taxon>
    </lineage>
</organism>
<dbReference type="EMBL" id="JBHLSV010000006">
    <property type="protein sequence ID" value="MFC0673745.1"/>
    <property type="molecule type" value="Genomic_DNA"/>
</dbReference>
<feature type="transmembrane region" description="Helical" evidence="5">
    <location>
        <begin position="77"/>
        <end position="97"/>
    </location>
</feature>
<sequence length="368" mass="37995">MSVPADLRERARRLVSLAPGRVDHIPALRIAAGLAVPLAILLATDRVEWSMYASFGAFTGIYSRYEPTAQRFRRQSFIGLLLTACVGIGAVLASLGTPGGILGAGADAPAAVLAPGTLPWITMIVGALVAAFSAMEIARRGIRPGGALFPLFAVAAVASAPAAAPVQLAVLIAAGSAAWCVLLGLLGHYLGERHPGAGVAPPRERFAPGRLMRLGAGYFAAAVVAGAIGILSGLPFPYWAQIAAIVPLSAAGHGAQVERGVHRLIGTVLGIGVTAFLLSFPAQAWQLAVWVVLLQFLAELYVLRNYALALCFVTPLALLMVQMAHPQEAGPMLQARLGETAIGVGIGIVVVVIIAVAGRSAHRIRSTG</sequence>
<protein>
    <submittedName>
        <fullName evidence="7">FUSC family protein</fullName>
    </submittedName>
</protein>
<accession>A0ABV6R9S9</accession>
<keyword evidence="3 5" id="KW-1133">Transmembrane helix</keyword>
<keyword evidence="2 5" id="KW-0812">Transmembrane</keyword>
<dbReference type="RefSeq" id="WP_376979549.1">
    <property type="nucleotide sequence ID" value="NZ_JBHLSV010000006.1"/>
</dbReference>
<proteinExistence type="predicted"/>
<feature type="transmembrane region" description="Helical" evidence="5">
    <location>
        <begin position="307"/>
        <end position="325"/>
    </location>
</feature>
<evidence type="ECO:0000256" key="4">
    <source>
        <dbReference type="ARBA" id="ARBA00023136"/>
    </source>
</evidence>
<evidence type="ECO:0000313" key="8">
    <source>
        <dbReference type="Proteomes" id="UP001589793"/>
    </source>
</evidence>
<comment type="subcellular location">
    <subcellularLocation>
        <location evidence="1">Membrane</location>
        <topology evidence="1">Multi-pass membrane protein</topology>
    </subcellularLocation>
</comment>
<keyword evidence="4 5" id="KW-0472">Membrane</keyword>
<feature type="transmembrane region" description="Helical" evidence="5">
    <location>
        <begin position="211"/>
        <end position="230"/>
    </location>
</feature>
<dbReference type="InterPro" id="IPR049453">
    <property type="entry name" value="Memb_transporter_dom"/>
</dbReference>
<feature type="transmembrane region" description="Helical" evidence="5">
    <location>
        <begin position="170"/>
        <end position="190"/>
    </location>
</feature>
<feature type="transmembrane region" description="Helical" evidence="5">
    <location>
        <begin position="147"/>
        <end position="164"/>
    </location>
</feature>
<dbReference type="Proteomes" id="UP001589793">
    <property type="component" value="Unassembled WGS sequence"/>
</dbReference>
<keyword evidence="8" id="KW-1185">Reference proteome</keyword>
<gene>
    <name evidence="7" type="ORF">ACFFF6_07235</name>
</gene>
<evidence type="ECO:0000256" key="5">
    <source>
        <dbReference type="SAM" id="Phobius"/>
    </source>
</evidence>
<evidence type="ECO:0000259" key="6">
    <source>
        <dbReference type="Pfam" id="PF13515"/>
    </source>
</evidence>
<name>A0ABV6R9S9_9MICO</name>
<evidence type="ECO:0000256" key="2">
    <source>
        <dbReference type="ARBA" id="ARBA00022692"/>
    </source>
</evidence>
<evidence type="ECO:0000256" key="1">
    <source>
        <dbReference type="ARBA" id="ARBA00004141"/>
    </source>
</evidence>
<comment type="caution">
    <text evidence="7">The sequence shown here is derived from an EMBL/GenBank/DDBJ whole genome shotgun (WGS) entry which is preliminary data.</text>
</comment>